<evidence type="ECO:0000256" key="2">
    <source>
        <dbReference type="ARBA" id="ARBA00022741"/>
    </source>
</evidence>
<evidence type="ECO:0000313" key="5">
    <source>
        <dbReference type="EMBL" id="CCO25519.1"/>
    </source>
</evidence>
<dbReference type="OrthoDB" id="9809450at2"/>
<dbReference type="SUPFAM" id="SSF52540">
    <property type="entry name" value="P-loop containing nucleoside triphosphate hydrolases"/>
    <property type="match status" value="1"/>
</dbReference>
<proteinExistence type="predicted"/>
<keyword evidence="1" id="KW-0813">Transport</keyword>
<dbReference type="EMBL" id="FO203522">
    <property type="protein sequence ID" value="CCO25519.1"/>
    <property type="molecule type" value="Genomic_DNA"/>
</dbReference>
<gene>
    <name evidence="5" type="primary">ssuB</name>
    <name evidence="5" type="ORF">DESAM_23252</name>
</gene>
<name>L0RFJ1_9BACT</name>
<dbReference type="CDD" id="cd03293">
    <property type="entry name" value="ABC_NrtD_SsuB_transporters"/>
    <property type="match status" value="1"/>
</dbReference>
<dbReference type="PANTHER" id="PTHR42788">
    <property type="entry name" value="TAURINE IMPORT ATP-BINDING PROTEIN-RELATED"/>
    <property type="match status" value="1"/>
</dbReference>
<dbReference type="InterPro" id="IPR003593">
    <property type="entry name" value="AAA+_ATPase"/>
</dbReference>
<reference evidence="5 6" key="1">
    <citation type="submission" date="2012-10" db="EMBL/GenBank/DDBJ databases">
        <authorList>
            <person name="Genoscope - CEA"/>
        </authorList>
    </citation>
    <scope>NUCLEOTIDE SEQUENCE [LARGE SCALE GENOMIC DNA]</scope>
    <source>
        <strain evidence="6">AM13 / DSM 14728</strain>
    </source>
</reference>
<dbReference type="eggNOG" id="COG1116">
    <property type="taxonomic scope" value="Bacteria"/>
</dbReference>
<dbReference type="InterPro" id="IPR050166">
    <property type="entry name" value="ABC_transporter_ATP-bind"/>
</dbReference>
<feature type="domain" description="ABC transporter" evidence="4">
    <location>
        <begin position="15"/>
        <end position="247"/>
    </location>
</feature>
<dbReference type="GO" id="GO:0016887">
    <property type="term" value="F:ATP hydrolysis activity"/>
    <property type="evidence" value="ECO:0007669"/>
    <property type="project" value="InterPro"/>
</dbReference>
<dbReference type="InterPro" id="IPR027417">
    <property type="entry name" value="P-loop_NTPase"/>
</dbReference>
<evidence type="ECO:0000313" key="6">
    <source>
        <dbReference type="Proteomes" id="UP000010808"/>
    </source>
</evidence>
<sequence>MNLEKHPPENSKAIIQARGVSKIYSGRKGESVHAVAGVDLDVAPKEFVAILGSSGCGKSTFLMMVAGLVETSGGELLLEGDPVVGPDSRCGVVFQEYLLFPWKTVRENIAFGPNLQGVDKEEIESRTAHFIELVGLEKFKDCYPHELSGGMKQRVAIARALANDPKVLLMDEPFGALDALTRETMQVELLRIWHETTCTVLFVTHSIVEAVYLADRVVVMSKRPGTIKASLSIDLPRPRVREVTGSEKFREYEKKLRELVWMEM</sequence>
<dbReference type="Gene3D" id="3.40.50.300">
    <property type="entry name" value="P-loop containing nucleotide triphosphate hydrolases"/>
    <property type="match status" value="1"/>
</dbReference>
<dbReference type="Pfam" id="PF00005">
    <property type="entry name" value="ABC_tran"/>
    <property type="match status" value="1"/>
</dbReference>
<dbReference type="PATRIC" id="fig|1121451.3.peg.3454"/>
<evidence type="ECO:0000256" key="3">
    <source>
        <dbReference type="ARBA" id="ARBA00022840"/>
    </source>
</evidence>
<accession>L0RFJ1</accession>
<dbReference type="InterPro" id="IPR017871">
    <property type="entry name" value="ABC_transporter-like_CS"/>
</dbReference>
<evidence type="ECO:0000256" key="1">
    <source>
        <dbReference type="ARBA" id="ARBA00022448"/>
    </source>
</evidence>
<keyword evidence="3 5" id="KW-0067">ATP-binding</keyword>
<dbReference type="STRING" id="1121451.DESAM_23252"/>
<dbReference type="PROSITE" id="PS00211">
    <property type="entry name" value="ABC_TRANSPORTER_1"/>
    <property type="match status" value="1"/>
</dbReference>
<keyword evidence="2" id="KW-0547">Nucleotide-binding</keyword>
<dbReference type="RefSeq" id="WP_015338116.1">
    <property type="nucleotide sequence ID" value="NC_020055.1"/>
</dbReference>
<dbReference type="AlphaFoldDB" id="L0RFJ1"/>
<organism evidence="5 6">
    <name type="scientific">Maridesulfovibrio hydrothermalis AM13 = DSM 14728</name>
    <dbReference type="NCBI Taxonomy" id="1121451"/>
    <lineage>
        <taxon>Bacteria</taxon>
        <taxon>Pseudomonadati</taxon>
        <taxon>Thermodesulfobacteriota</taxon>
        <taxon>Desulfovibrionia</taxon>
        <taxon>Desulfovibrionales</taxon>
        <taxon>Desulfovibrionaceae</taxon>
        <taxon>Maridesulfovibrio</taxon>
    </lineage>
</organism>
<dbReference type="Proteomes" id="UP000010808">
    <property type="component" value="Chromosome"/>
</dbReference>
<dbReference type="KEGG" id="dhy:DESAM_23252"/>
<keyword evidence="6" id="KW-1185">Reference proteome</keyword>
<dbReference type="SMART" id="SM00382">
    <property type="entry name" value="AAA"/>
    <property type="match status" value="1"/>
</dbReference>
<protein>
    <submittedName>
        <fullName evidence="5">Aliphatic sulfonate ABC transporter (ATP-binding protein)</fullName>
    </submittedName>
</protein>
<dbReference type="PROSITE" id="PS50893">
    <property type="entry name" value="ABC_TRANSPORTER_2"/>
    <property type="match status" value="1"/>
</dbReference>
<evidence type="ECO:0000259" key="4">
    <source>
        <dbReference type="PROSITE" id="PS50893"/>
    </source>
</evidence>
<dbReference type="InterPro" id="IPR003439">
    <property type="entry name" value="ABC_transporter-like_ATP-bd"/>
</dbReference>
<dbReference type="GO" id="GO:0005524">
    <property type="term" value="F:ATP binding"/>
    <property type="evidence" value="ECO:0007669"/>
    <property type="project" value="UniProtKB-KW"/>
</dbReference>
<dbReference type="HOGENOM" id="CLU_000604_1_22_7"/>
<dbReference type="PANTHER" id="PTHR42788:SF13">
    <property type="entry name" value="ALIPHATIC SULFONATES IMPORT ATP-BINDING PROTEIN SSUB"/>
    <property type="match status" value="1"/>
</dbReference>